<evidence type="ECO:0000313" key="1">
    <source>
        <dbReference type="EMBL" id="QHT01792.1"/>
    </source>
</evidence>
<name>A0A6C0CCC3_9ZZZZ</name>
<organism evidence="1">
    <name type="scientific">viral metagenome</name>
    <dbReference type="NCBI Taxonomy" id="1070528"/>
    <lineage>
        <taxon>unclassified sequences</taxon>
        <taxon>metagenomes</taxon>
        <taxon>organismal metagenomes</taxon>
    </lineage>
</organism>
<proteinExistence type="predicted"/>
<sequence length="333" mass="38641">MKYNYSNLVISILILAAAGYIYDKFKINIDSNSQQEDLNIIKKYLLDDDIDKTIDTLSSVKKPILWIHIDYIKNSRNWESFGSRNSYELNQDYIYLTIRTIINKCSDYFHIIIIDDDSFCKLLEYNCIDLNKVGYPVKDNLRSLNIMKLLYTYGGLYIENSFILFKSLGPIYDKVLASNKIVTAQFKNNGANAYNVDYMPSIKFIGCIKECPTMKRLIKHMELLYGTNFTSSLEFEDAISKWLLKCGEMDEINIIDGKYIGTKDNNNTMLNLEDLMGSTFIDLHANTYALYIPSHDLLKRSKYNWFCKLNSKEVLESNTILSKYLLVSNESED</sequence>
<dbReference type="EMBL" id="MN739381">
    <property type="protein sequence ID" value="QHT01792.1"/>
    <property type="molecule type" value="Genomic_DNA"/>
</dbReference>
<evidence type="ECO:0008006" key="2">
    <source>
        <dbReference type="Google" id="ProtNLM"/>
    </source>
</evidence>
<dbReference type="AlphaFoldDB" id="A0A6C0CCC3"/>
<protein>
    <recommendedName>
        <fullName evidence="2">Nucleotide-diphospho-sugar transferase domain-containing protein</fullName>
    </recommendedName>
</protein>
<reference evidence="1" key="1">
    <citation type="journal article" date="2020" name="Nature">
        <title>Giant virus diversity and host interactions through global metagenomics.</title>
        <authorList>
            <person name="Schulz F."/>
            <person name="Roux S."/>
            <person name="Paez-Espino D."/>
            <person name="Jungbluth S."/>
            <person name="Walsh D.A."/>
            <person name="Denef V.J."/>
            <person name="McMahon K.D."/>
            <person name="Konstantinidis K.T."/>
            <person name="Eloe-Fadrosh E.A."/>
            <person name="Kyrpides N.C."/>
            <person name="Woyke T."/>
        </authorList>
    </citation>
    <scope>NUCLEOTIDE SEQUENCE</scope>
    <source>
        <strain evidence="1">GVMAG-M-3300020523-10</strain>
    </source>
</reference>
<accession>A0A6C0CCC3</accession>